<dbReference type="RefSeq" id="WP_311531078.1">
    <property type="nucleotide sequence ID" value="NZ_JBGMEF010000029.1"/>
</dbReference>
<protein>
    <submittedName>
        <fullName evidence="2">Uncharacterized protein</fullName>
    </submittedName>
</protein>
<evidence type="ECO:0000313" key="2">
    <source>
        <dbReference type="EMBL" id="MFO3667641.1"/>
    </source>
</evidence>
<sequence>MKKKLIACALMVAMLMPNVSVFADSNKYTGEGFGKGDYSYEDGMYLPALYHFGVTKGRQVHPFGESKVGKISKEEKQEILARPKVKNLIKAYNSFYQTIIKWYKYGDKRIDRWKEVKNMTDPVFGKLNKAQFLKIYTTGAMTLQKVRDYFDYMGLVESDYTYQETLKMIDRPELSFENIISCGEGDDINYNQGISSPKLDAQSKELADKNLVDLVEKTLQGIGGYKIEAPVEILGKSDKGAYDERLFIQTYLVNDKSQILFQVAGKGSKVLNDYRLPDKKKSKINGQDVILSAYTGGNLYRAEFKILDDNYVIETKNLSEDDFLWTVKKIMDNIVNIAALSSVKLDF</sequence>
<feature type="signal peptide" evidence="1">
    <location>
        <begin position="1"/>
        <end position="23"/>
    </location>
</feature>
<organism evidence="2 3">
    <name type="scientific">Anaerococcus kampingae</name>
    <dbReference type="NCBI Taxonomy" id="3115614"/>
    <lineage>
        <taxon>Bacteria</taxon>
        <taxon>Bacillati</taxon>
        <taxon>Bacillota</taxon>
        <taxon>Tissierellia</taxon>
        <taxon>Tissierellales</taxon>
        <taxon>Peptoniphilaceae</taxon>
        <taxon>Anaerococcus</taxon>
    </lineage>
</organism>
<dbReference type="Proteomes" id="UP001637994">
    <property type="component" value="Unassembled WGS sequence"/>
</dbReference>
<evidence type="ECO:0000256" key="1">
    <source>
        <dbReference type="SAM" id="SignalP"/>
    </source>
</evidence>
<proteinExistence type="predicted"/>
<dbReference type="EMBL" id="JBGMEF010000029">
    <property type="protein sequence ID" value="MFO3667641.1"/>
    <property type="molecule type" value="Genomic_DNA"/>
</dbReference>
<feature type="chain" id="PRO_5045970952" evidence="1">
    <location>
        <begin position="24"/>
        <end position="347"/>
    </location>
</feature>
<keyword evidence="1" id="KW-0732">Signal</keyword>
<name>A0ABW9MGS4_9FIRM</name>
<comment type="caution">
    <text evidence="2">The sequence shown here is derived from an EMBL/GenBank/DDBJ whole genome shotgun (WGS) entry which is preliminary data.</text>
</comment>
<reference evidence="2 3" key="1">
    <citation type="journal article" date="2025" name="Anaerobe">
        <title>Description of Anaerococcus kampingiae sp. nov., Anaerococcus groningensis sp. nov., Anaerococcus martiniensis sp. nov., and Anaerococcus cruorum sp. nov., isolated from human clinical specimens.</title>
        <authorList>
            <person name="Boiten K.E."/>
            <person name="Meijer J."/>
            <person name="van Wezel E.M."/>
            <person name="Veloo A.C.M."/>
        </authorList>
    </citation>
    <scope>NUCLEOTIDE SEQUENCE [LARGE SCALE GENOMIC DNA]</scope>
    <source>
        <strain evidence="2 3">ENR0874</strain>
    </source>
</reference>
<keyword evidence="3" id="KW-1185">Reference proteome</keyword>
<accession>A0ABW9MGS4</accession>
<gene>
    <name evidence="2" type="ORF">ACCQ42_07640</name>
</gene>
<evidence type="ECO:0000313" key="3">
    <source>
        <dbReference type="Proteomes" id="UP001637994"/>
    </source>
</evidence>